<dbReference type="PANTHER" id="PTHR33443:SF30">
    <property type="entry name" value="SARCOSINE DEHYDROGENASE-2C PROTEIN"/>
    <property type="match status" value="1"/>
</dbReference>
<evidence type="ECO:0000256" key="1">
    <source>
        <dbReference type="SAM" id="MobiDB-lite"/>
    </source>
</evidence>
<protein>
    <submittedName>
        <fullName evidence="2">Uncharacterized protein</fullName>
    </submittedName>
</protein>
<keyword evidence="3" id="KW-1185">Reference proteome</keyword>
<dbReference type="AlphaFoldDB" id="A0A670JUG9"/>
<accession>A0A670JUG9</accession>
<sequence length="364" mass="39991">MESTKEEGSVIWIDEDEAESSLGSCILLADDAEEIPLKRENTEEAVDEEVIVTFCKRAKVMPHARYDCPTHPFEQGECETSCPLGRNAETCSECYCYICDKVAAECKDWVTPSFCHCNAHNKSKFWKDQWNSALTGSLSQFNLELSEIDADVQHGASVEQGPLRNNAMQEIAELFYTYYRPNYGTPSSGYEASTATRHDHQGARTPCIRGREAEYNAFPSTSASWSSQASNASAAHRVPTSTAASTSVLAPGIAQDLYQSIKQPVMGVIEQLKAAVGCMRPRSADGARSSRWHSSSEPSSESSPRNHKRAKRKATDAFGKVAEQRDTRHCHKILGKDKRNSCKPAGNLEKGAEGGHSDQSPSDL</sequence>
<name>A0A670JUG9_PODMU</name>
<reference evidence="2" key="2">
    <citation type="submission" date="2025-08" db="UniProtKB">
        <authorList>
            <consortium name="Ensembl"/>
        </authorList>
    </citation>
    <scope>IDENTIFICATION</scope>
</reference>
<dbReference type="Ensembl" id="ENSPMRT00000029186.1">
    <property type="protein sequence ID" value="ENSPMRP00000027520.1"/>
    <property type="gene ID" value="ENSPMRG00000017754.1"/>
</dbReference>
<organism evidence="2 3">
    <name type="scientific">Podarcis muralis</name>
    <name type="common">Wall lizard</name>
    <name type="synonym">Lacerta muralis</name>
    <dbReference type="NCBI Taxonomy" id="64176"/>
    <lineage>
        <taxon>Eukaryota</taxon>
        <taxon>Metazoa</taxon>
        <taxon>Chordata</taxon>
        <taxon>Craniata</taxon>
        <taxon>Vertebrata</taxon>
        <taxon>Euteleostomi</taxon>
        <taxon>Lepidosauria</taxon>
        <taxon>Squamata</taxon>
        <taxon>Bifurcata</taxon>
        <taxon>Unidentata</taxon>
        <taxon>Episquamata</taxon>
        <taxon>Laterata</taxon>
        <taxon>Lacertibaenia</taxon>
        <taxon>Lacertidae</taxon>
        <taxon>Podarcis</taxon>
    </lineage>
</organism>
<dbReference type="InterPro" id="IPR053234">
    <property type="entry name" value="RPM1_Interactor"/>
</dbReference>
<feature type="compositionally biased region" description="Low complexity" evidence="1">
    <location>
        <begin position="292"/>
        <end position="303"/>
    </location>
</feature>
<evidence type="ECO:0000313" key="3">
    <source>
        <dbReference type="Proteomes" id="UP000472272"/>
    </source>
</evidence>
<dbReference type="Proteomes" id="UP000472272">
    <property type="component" value="Chromosome 14"/>
</dbReference>
<feature type="region of interest" description="Disordered" evidence="1">
    <location>
        <begin position="280"/>
        <end position="364"/>
    </location>
</feature>
<evidence type="ECO:0000313" key="2">
    <source>
        <dbReference type="Ensembl" id="ENSPMRP00000027520.1"/>
    </source>
</evidence>
<proteinExistence type="predicted"/>
<reference evidence="2 3" key="1">
    <citation type="journal article" date="2019" name="Proc. Natl. Acad. Sci. U.S.A.">
        <title>Regulatory changes in pterin and carotenoid genes underlie balanced color polymorphisms in the wall lizard.</title>
        <authorList>
            <person name="Andrade P."/>
            <person name="Pinho C."/>
            <person name="Perez I de Lanuza G."/>
            <person name="Afonso S."/>
            <person name="Brejcha J."/>
            <person name="Rubin C.J."/>
            <person name="Wallerman O."/>
            <person name="Pereira P."/>
            <person name="Sabatino S.J."/>
            <person name="Bellati A."/>
            <person name="Pellitteri-Rosa D."/>
            <person name="Bosakova Z."/>
            <person name="Bunikis I."/>
            <person name="Carretero M.A."/>
            <person name="Feiner N."/>
            <person name="Marsik P."/>
            <person name="Pauperio F."/>
            <person name="Salvi D."/>
            <person name="Soler L."/>
            <person name="While G.M."/>
            <person name="Uller T."/>
            <person name="Font E."/>
            <person name="Andersson L."/>
            <person name="Carneiro M."/>
        </authorList>
    </citation>
    <scope>NUCLEOTIDE SEQUENCE</scope>
</reference>
<reference evidence="2" key="3">
    <citation type="submission" date="2025-09" db="UniProtKB">
        <authorList>
            <consortium name="Ensembl"/>
        </authorList>
    </citation>
    <scope>IDENTIFICATION</scope>
</reference>
<dbReference type="GeneTree" id="ENSGT00940000175728"/>
<dbReference type="PANTHER" id="PTHR33443">
    <property type="entry name" value="ZGC:112980"/>
    <property type="match status" value="1"/>
</dbReference>